<dbReference type="InterPro" id="IPR032675">
    <property type="entry name" value="LRR_dom_sf"/>
</dbReference>
<dbReference type="Gene3D" id="3.40.50.200">
    <property type="entry name" value="Peptidase S8/S53 domain"/>
    <property type="match status" value="1"/>
</dbReference>
<evidence type="ECO:0000256" key="3">
    <source>
        <dbReference type="ARBA" id="ARBA00022801"/>
    </source>
</evidence>
<dbReference type="InterPro" id="IPR010259">
    <property type="entry name" value="S8pro/Inhibitor_I9"/>
</dbReference>
<feature type="region of interest" description="Disordered" evidence="5">
    <location>
        <begin position="30"/>
        <end position="79"/>
    </location>
</feature>
<dbReference type="PANTHER" id="PTHR43806">
    <property type="entry name" value="PEPTIDASE S8"/>
    <property type="match status" value="1"/>
</dbReference>
<dbReference type="SUPFAM" id="SSF54897">
    <property type="entry name" value="Protease propeptides/inhibitors"/>
    <property type="match status" value="1"/>
</dbReference>
<dbReference type="GO" id="GO:0006508">
    <property type="term" value="P:proteolysis"/>
    <property type="evidence" value="ECO:0007669"/>
    <property type="project" value="UniProtKB-KW"/>
</dbReference>
<feature type="compositionally biased region" description="Gly residues" evidence="5">
    <location>
        <begin position="687"/>
        <end position="719"/>
    </location>
</feature>
<dbReference type="Gene3D" id="3.30.70.80">
    <property type="entry name" value="Peptidase S8 propeptide/proteinase inhibitor I9"/>
    <property type="match status" value="1"/>
</dbReference>
<dbReference type="Pfam" id="PF05922">
    <property type="entry name" value="Inhibitor_I9"/>
    <property type="match status" value="1"/>
</dbReference>
<evidence type="ECO:0000256" key="4">
    <source>
        <dbReference type="ARBA" id="ARBA00022825"/>
    </source>
</evidence>
<dbReference type="InterPro" id="IPR023828">
    <property type="entry name" value="Peptidase_S8_Ser-AS"/>
</dbReference>
<evidence type="ECO:0000256" key="5">
    <source>
        <dbReference type="SAM" id="MobiDB-lite"/>
    </source>
</evidence>
<dbReference type="PROSITE" id="PS00136">
    <property type="entry name" value="SUBTILASE_ASP"/>
    <property type="match status" value="1"/>
</dbReference>
<dbReference type="PROSITE" id="PS00138">
    <property type="entry name" value="SUBTILASE_SER"/>
    <property type="match status" value="1"/>
</dbReference>
<comment type="similarity">
    <text evidence="1">Belongs to the peptidase S8 family.</text>
</comment>
<dbReference type="PANTHER" id="PTHR43806:SF11">
    <property type="entry name" value="CEREVISIN-RELATED"/>
    <property type="match status" value="1"/>
</dbReference>
<sequence length="933" mass="92771">MAYPHGRAMLACSTIAAVIAATAWATTATADMPPSSGDSSSSASATASPSSSASPTASGSESASPTPSESSSESASASSSATGELDYIVTVREGAQAAVASAVVASGGEVAATYDKAINGLAVSMTPAEAMTMRTRADVTAIERDLPVSIGTAYDDSGSGAIVTDSGCAANSMSRNDDYGTESIDVSAVTTANWYGSAYTSIYINNNGGFAWNDGLGPFTSYQSVNLSTTLRPLVLPVFTDIDTTNAATTVVQFGPLGTTFGGRQAYCVNWVNVGHYNASGPVYSAQALIVNRDDRRVGDVDIVFNYSNIATSTYSLEIGFAVPSDRTKSVRFSGSGTTPTPFFNTGSSPLISGQVTPPSGSPYTAKSGRYVYQITNSASASATPTPTPTSSCGTSVPAGTYGCATWGLDRIDQRTSTLDQLFTPAGTGSGVRAYIIDTGVYTAHTQFTGRTASGYNTTSADTSDWTDCHGHGTHVAGTVAGTTWGVAKSAIIIAVKVLNCSGSGTTSGVISGLDWIVTNHAVGVPAVANMSLGGGKSAALEAAVANVVADGVTVVVAAGNETQNACYVSPAAEPTAITVGATTSVDALAYYSNYGSCVDILAPGSSITSAGITSTTATATMSGTSMASPHVAGAAALYLGLNTSATPAQVVAALTSASTTDVITGVLGSPNKLLYARSFDAYTGGGSSSGGGSSGGGSSSGGSSGGGSSDGGSAGGGAAASPISAPVAAPVSAPVSAPISAPIVEPIVIPNPQRVTPGQVDAYTPEQVATIPGSVLAQLPASAIASMSAAQAEALSPSQLSFIRPNQAAALSPAAVASLSPEQIAGFRPAAVAKLQPAAIGNMSAEQLAGLRTTAFARLTPAQTSAITPDQVGELSAVQVARLRPSSLAKLDPDALAAMSNAQLQALTPSQVNALTPAQRAALTPAQRRLLG</sequence>
<dbReference type="InterPro" id="IPR036852">
    <property type="entry name" value="Peptidase_S8/S53_dom_sf"/>
</dbReference>
<gene>
    <name evidence="8" type="ORF">UFOPK3772_01958</name>
</gene>
<dbReference type="PRINTS" id="PR00723">
    <property type="entry name" value="SUBTILISIN"/>
</dbReference>
<dbReference type="InterPro" id="IPR045395">
    <property type="entry name" value="ALTTAQ_rpt"/>
</dbReference>
<evidence type="ECO:0000313" key="8">
    <source>
        <dbReference type="EMBL" id="CAB4957287.1"/>
    </source>
</evidence>
<feature type="domain" description="Peptidase S8/S53" evidence="6">
    <location>
        <begin position="430"/>
        <end position="661"/>
    </location>
</feature>
<protein>
    <submittedName>
        <fullName evidence="8">Unannotated protein</fullName>
    </submittedName>
</protein>
<dbReference type="PROSITE" id="PS51892">
    <property type="entry name" value="SUBTILASE"/>
    <property type="match status" value="1"/>
</dbReference>
<keyword evidence="4" id="KW-0720">Serine protease</keyword>
<dbReference type="InterPro" id="IPR034193">
    <property type="entry name" value="PCSK9_ProteinaseK-like"/>
</dbReference>
<dbReference type="Pfam" id="PF20080">
    <property type="entry name" value="ALTTAQ_rpt"/>
    <property type="match status" value="1"/>
</dbReference>
<dbReference type="Pfam" id="PF00082">
    <property type="entry name" value="Peptidase_S8"/>
    <property type="match status" value="1"/>
</dbReference>
<feature type="domain" description="Inhibitor I9" evidence="7">
    <location>
        <begin position="104"/>
        <end position="149"/>
    </location>
</feature>
<dbReference type="InterPro" id="IPR022398">
    <property type="entry name" value="Peptidase_S8_His-AS"/>
</dbReference>
<dbReference type="GO" id="GO:0004252">
    <property type="term" value="F:serine-type endopeptidase activity"/>
    <property type="evidence" value="ECO:0007669"/>
    <property type="project" value="InterPro"/>
</dbReference>
<accession>A0A6J7KNQ6</accession>
<keyword evidence="3" id="KW-0378">Hydrolase</keyword>
<name>A0A6J7KNQ6_9ZZZZ</name>
<dbReference type="InterPro" id="IPR050131">
    <property type="entry name" value="Peptidase_S8_subtilisin-like"/>
</dbReference>
<evidence type="ECO:0000256" key="1">
    <source>
        <dbReference type="ARBA" id="ARBA00011073"/>
    </source>
</evidence>
<dbReference type="Gene3D" id="3.80.10.10">
    <property type="entry name" value="Ribonuclease Inhibitor"/>
    <property type="match status" value="1"/>
</dbReference>
<evidence type="ECO:0000259" key="6">
    <source>
        <dbReference type="Pfam" id="PF00082"/>
    </source>
</evidence>
<dbReference type="InterPro" id="IPR015500">
    <property type="entry name" value="Peptidase_S8_subtilisin-rel"/>
</dbReference>
<dbReference type="SUPFAM" id="SSF52743">
    <property type="entry name" value="Subtilisin-like"/>
    <property type="match status" value="1"/>
</dbReference>
<dbReference type="InterPro" id="IPR037045">
    <property type="entry name" value="S8pro/Inhibitor_I9_sf"/>
</dbReference>
<dbReference type="EMBL" id="CAFBNE010000064">
    <property type="protein sequence ID" value="CAB4957287.1"/>
    <property type="molecule type" value="Genomic_DNA"/>
</dbReference>
<dbReference type="PROSITE" id="PS00137">
    <property type="entry name" value="SUBTILASE_HIS"/>
    <property type="match status" value="1"/>
</dbReference>
<keyword evidence="2" id="KW-0645">Protease</keyword>
<dbReference type="GO" id="GO:0005615">
    <property type="term" value="C:extracellular space"/>
    <property type="evidence" value="ECO:0007669"/>
    <property type="project" value="TreeGrafter"/>
</dbReference>
<proteinExistence type="inferred from homology"/>
<reference evidence="8" key="1">
    <citation type="submission" date="2020-05" db="EMBL/GenBank/DDBJ databases">
        <authorList>
            <person name="Chiriac C."/>
            <person name="Salcher M."/>
            <person name="Ghai R."/>
            <person name="Kavagutti S V."/>
        </authorList>
    </citation>
    <scope>NUCLEOTIDE SEQUENCE</scope>
</reference>
<dbReference type="AlphaFoldDB" id="A0A6J7KNQ6"/>
<dbReference type="InterPro" id="IPR023827">
    <property type="entry name" value="Peptidase_S8_Asp-AS"/>
</dbReference>
<evidence type="ECO:0000256" key="2">
    <source>
        <dbReference type="ARBA" id="ARBA00022670"/>
    </source>
</evidence>
<dbReference type="InterPro" id="IPR000209">
    <property type="entry name" value="Peptidase_S8/S53_dom"/>
</dbReference>
<evidence type="ECO:0000259" key="7">
    <source>
        <dbReference type="Pfam" id="PF05922"/>
    </source>
</evidence>
<dbReference type="CDD" id="cd04077">
    <property type="entry name" value="Peptidases_S8_PCSK9_ProteinaseK_like"/>
    <property type="match status" value="1"/>
</dbReference>
<dbReference type="FunFam" id="3.40.50.200:FF:000014">
    <property type="entry name" value="Proteinase K"/>
    <property type="match status" value="1"/>
</dbReference>
<feature type="region of interest" description="Disordered" evidence="5">
    <location>
        <begin position="687"/>
        <end position="720"/>
    </location>
</feature>
<organism evidence="8">
    <name type="scientific">freshwater metagenome</name>
    <dbReference type="NCBI Taxonomy" id="449393"/>
    <lineage>
        <taxon>unclassified sequences</taxon>
        <taxon>metagenomes</taxon>
        <taxon>ecological metagenomes</taxon>
    </lineage>
</organism>